<dbReference type="InterPro" id="IPR000182">
    <property type="entry name" value="GNAT_dom"/>
</dbReference>
<evidence type="ECO:0000313" key="3">
    <source>
        <dbReference type="Proteomes" id="UP001607151"/>
    </source>
</evidence>
<dbReference type="PROSITE" id="PS51186">
    <property type="entry name" value="GNAT"/>
    <property type="match status" value="1"/>
</dbReference>
<dbReference type="PANTHER" id="PTHR43441:SF11">
    <property type="entry name" value="RIBOSOMAL-PROTEIN-SERINE ACETYLTRANSFERASE"/>
    <property type="match status" value="1"/>
</dbReference>
<evidence type="ECO:0000313" key="2">
    <source>
        <dbReference type="EMBL" id="MFH0265401.1"/>
    </source>
</evidence>
<gene>
    <name evidence="2" type="ORF">ACGRQ9_07810</name>
</gene>
<keyword evidence="2" id="KW-0012">Acyltransferase</keyword>
<keyword evidence="3" id="KW-1185">Reference proteome</keyword>
<comment type="caution">
    <text evidence="2">The sequence shown here is derived from an EMBL/GenBank/DDBJ whole genome shotgun (WGS) entry which is preliminary data.</text>
</comment>
<keyword evidence="2" id="KW-0808">Transferase</keyword>
<name>A0ABW7IVG1_9VIBR</name>
<dbReference type="Gene3D" id="3.40.630.30">
    <property type="match status" value="1"/>
</dbReference>
<dbReference type="Pfam" id="PF13302">
    <property type="entry name" value="Acetyltransf_3"/>
    <property type="match status" value="1"/>
</dbReference>
<dbReference type="GO" id="GO:0016746">
    <property type="term" value="F:acyltransferase activity"/>
    <property type="evidence" value="ECO:0007669"/>
    <property type="project" value="UniProtKB-KW"/>
</dbReference>
<evidence type="ECO:0000259" key="1">
    <source>
        <dbReference type="PROSITE" id="PS51186"/>
    </source>
</evidence>
<dbReference type="SUPFAM" id="SSF55729">
    <property type="entry name" value="Acyl-CoA N-acyltransferases (Nat)"/>
    <property type="match status" value="1"/>
</dbReference>
<dbReference type="Proteomes" id="UP001607151">
    <property type="component" value="Unassembled WGS sequence"/>
</dbReference>
<dbReference type="InterPro" id="IPR016181">
    <property type="entry name" value="Acyl_CoA_acyltransferase"/>
</dbReference>
<dbReference type="PANTHER" id="PTHR43441">
    <property type="entry name" value="RIBOSOMAL-PROTEIN-SERINE ACETYLTRANSFERASE"/>
    <property type="match status" value="1"/>
</dbReference>
<dbReference type="RefSeq" id="WP_089138620.1">
    <property type="nucleotide sequence ID" value="NZ_AP018685.1"/>
</dbReference>
<dbReference type="InterPro" id="IPR051908">
    <property type="entry name" value="Ribosomal_N-acetyltransferase"/>
</dbReference>
<feature type="domain" description="N-acetyltransferase" evidence="1">
    <location>
        <begin position="15"/>
        <end position="170"/>
    </location>
</feature>
<protein>
    <submittedName>
        <fullName evidence="2">GNAT family N-acetyltransferase</fullName>
        <ecNumber evidence="2">2.3.-.-</ecNumber>
    </submittedName>
</protein>
<proteinExistence type="predicted"/>
<sequence>MTPNHTLLTPRLKLRMIRPEENQAFSSAIQSSPSLYPWLDWCHQKFSIEEATDFIMHTRLNWIKNNAYGFGIYHNKSNDFIGMVALTELSPSFNMGAIGYWICDHHQFKGYAKEAIVALIHFCFSELHLTRLECICDPDNLASHHVALNCGAEKEGLARNRYLFDGKPKDGVVFSFIPDSYSR</sequence>
<accession>A0ABW7IVG1</accession>
<dbReference type="EC" id="2.3.-.-" evidence="2"/>
<organism evidence="2 3">
    <name type="scientific">Vibrio rumoiensis</name>
    <dbReference type="NCBI Taxonomy" id="76258"/>
    <lineage>
        <taxon>Bacteria</taxon>
        <taxon>Pseudomonadati</taxon>
        <taxon>Pseudomonadota</taxon>
        <taxon>Gammaproteobacteria</taxon>
        <taxon>Vibrionales</taxon>
        <taxon>Vibrionaceae</taxon>
        <taxon>Vibrio</taxon>
    </lineage>
</organism>
<reference evidence="2 3" key="1">
    <citation type="submission" date="2024-10" db="EMBL/GenBank/DDBJ databases">
        <authorList>
            <person name="Yibar A."/>
            <person name="Saticioglu I.B."/>
            <person name="Duman M."/>
            <person name="Ajmi N."/>
            <person name="Gurler F."/>
            <person name="Ay H."/>
            <person name="Onuk E."/>
            <person name="Guler S."/>
            <person name="Romalde J.L."/>
        </authorList>
    </citation>
    <scope>NUCLEOTIDE SEQUENCE [LARGE SCALE GENOMIC DNA]</scope>
    <source>
        <strain evidence="2 3">14-MA-B</strain>
    </source>
</reference>
<dbReference type="EMBL" id="JBIHSN010000002">
    <property type="protein sequence ID" value="MFH0265401.1"/>
    <property type="molecule type" value="Genomic_DNA"/>
</dbReference>